<name>A0A0C5WYV0_NOCSI</name>
<dbReference type="AlphaFoldDB" id="A0A0C5WYV0"/>
<dbReference type="KEGG" id="psim:KR76_15875"/>
<dbReference type="RefSeq" id="WP_052138747.1">
    <property type="nucleotide sequence ID" value="NZ_BJMC01000026.1"/>
</dbReference>
<dbReference type="GeneID" id="96610313"/>
<evidence type="ECO:0000313" key="1">
    <source>
        <dbReference type="EMBL" id="AJR18493.1"/>
    </source>
</evidence>
<dbReference type="Gene3D" id="1.10.1510.10">
    <property type="entry name" value="Uncharacterised protein YqeY/AIM41 PF09424, N-terminal domain"/>
    <property type="match status" value="1"/>
</dbReference>
<organism evidence="1 2">
    <name type="scientific">Nocardioides simplex</name>
    <name type="common">Arthrobacter simplex</name>
    <dbReference type="NCBI Taxonomy" id="2045"/>
    <lineage>
        <taxon>Bacteria</taxon>
        <taxon>Bacillati</taxon>
        <taxon>Actinomycetota</taxon>
        <taxon>Actinomycetes</taxon>
        <taxon>Propionibacteriales</taxon>
        <taxon>Nocardioidaceae</taxon>
        <taxon>Pimelobacter</taxon>
    </lineage>
</organism>
<sequence length="107" mass="11081">MSDLADRLRADLTTALRARDRTRASVLRTVLGAIANAEAVPVPQAAPPLAEGVIAGAVVGLGAAEVPRRDLGEDDVRAIVVAERDDLLAHGMTAEAALLAEYLSVAE</sequence>
<dbReference type="HOGENOM" id="CLU_134465_0_1_11"/>
<reference evidence="1 2" key="1">
    <citation type="journal article" date="2015" name="Genome Announc.">
        <title>Complete Genome Sequence of Steroid-Transforming Nocardioides simplex VKM Ac-2033D.</title>
        <authorList>
            <person name="Shtratnikova V.Y."/>
            <person name="Schelkunov M.I."/>
            <person name="Pekov Y.A."/>
            <person name="Fokina V.V."/>
            <person name="Logacheva M.D."/>
            <person name="Sokolov S.L."/>
            <person name="Bragin E.Y."/>
            <person name="Ashapkin V.V."/>
            <person name="Donova M.V."/>
        </authorList>
    </citation>
    <scope>NUCLEOTIDE SEQUENCE [LARGE SCALE GENOMIC DNA]</scope>
    <source>
        <strain evidence="1 2">VKM Ac-2033D</strain>
    </source>
</reference>
<proteinExistence type="predicted"/>
<accession>A0A0C5WYV0</accession>
<keyword evidence="2" id="KW-1185">Reference proteome</keyword>
<evidence type="ECO:0000313" key="2">
    <source>
        <dbReference type="Proteomes" id="UP000030300"/>
    </source>
</evidence>
<dbReference type="Proteomes" id="UP000030300">
    <property type="component" value="Chromosome"/>
</dbReference>
<protein>
    <submittedName>
        <fullName evidence="1">Uncharacterized protein</fullName>
    </submittedName>
</protein>
<dbReference type="InterPro" id="IPR042184">
    <property type="entry name" value="YqeY/Aim41_N"/>
</dbReference>
<gene>
    <name evidence="1" type="ORF">KR76_15875</name>
</gene>
<dbReference type="STRING" id="2045.KR76_15875"/>
<dbReference type="EMBL" id="CP009896">
    <property type="protein sequence ID" value="AJR18493.1"/>
    <property type="molecule type" value="Genomic_DNA"/>
</dbReference>